<gene>
    <name evidence="1" type="ORF">D2V08_03430</name>
</gene>
<keyword evidence="2" id="KW-1185">Reference proteome</keyword>
<dbReference type="EMBL" id="QXFH01000068">
    <property type="protein sequence ID" value="RIV36011.1"/>
    <property type="molecule type" value="Genomic_DNA"/>
</dbReference>
<dbReference type="RefSeq" id="WP_119606708.1">
    <property type="nucleotide sequence ID" value="NZ_QXFH01000068.1"/>
</dbReference>
<dbReference type="AlphaFoldDB" id="A0A3A1NCJ5"/>
<name>A0A3A1NCJ5_9FLAO</name>
<dbReference type="Proteomes" id="UP000266067">
    <property type="component" value="Unassembled WGS sequence"/>
</dbReference>
<evidence type="ECO:0000313" key="2">
    <source>
        <dbReference type="Proteomes" id="UP000266067"/>
    </source>
</evidence>
<proteinExistence type="predicted"/>
<comment type="caution">
    <text evidence="1">The sequence shown here is derived from an EMBL/GenBank/DDBJ whole genome shotgun (WGS) entry which is preliminary data.</text>
</comment>
<accession>A0A3A1NCJ5</accession>
<organism evidence="1 2">
    <name type="scientific">Flagellimonas lutimaris</name>
    <dbReference type="NCBI Taxonomy" id="475082"/>
    <lineage>
        <taxon>Bacteria</taxon>
        <taxon>Pseudomonadati</taxon>
        <taxon>Bacteroidota</taxon>
        <taxon>Flavobacteriia</taxon>
        <taxon>Flavobacteriales</taxon>
        <taxon>Flavobacteriaceae</taxon>
        <taxon>Flagellimonas</taxon>
    </lineage>
</organism>
<protein>
    <submittedName>
        <fullName evidence="1">Uncharacterized protein</fullName>
    </submittedName>
</protein>
<evidence type="ECO:0000313" key="1">
    <source>
        <dbReference type="EMBL" id="RIV36011.1"/>
    </source>
</evidence>
<sequence>MDFQHVYKRYSMAMVPMMESLGNHRNSPNRNLEEQVYRYSGVKLSRKTTTDYNVGGFILIVQIRNYPFFRV</sequence>
<reference evidence="1 2" key="1">
    <citation type="submission" date="2018-08" db="EMBL/GenBank/DDBJ databases">
        <title>Proposal of Muricauda 72 sp.nov. and Muricauda NH166 sp.nov., isolated from seawater.</title>
        <authorList>
            <person name="Cheng H."/>
            <person name="Wu Y.-H."/>
            <person name="Guo L.-L."/>
            <person name="Xu X.-W."/>
        </authorList>
    </citation>
    <scope>NUCLEOTIDE SEQUENCE [LARGE SCALE GENOMIC DNA]</scope>
    <source>
        <strain evidence="1 2">KCTC 22173</strain>
    </source>
</reference>